<reference evidence="3 4" key="1">
    <citation type="journal article" date="2017" name="ISME J.">
        <title>Energy and carbon metabolisms in a deep terrestrial subsurface fluid microbial community.</title>
        <authorList>
            <person name="Momper L."/>
            <person name="Jungbluth S.P."/>
            <person name="Lee M.D."/>
            <person name="Amend J.P."/>
        </authorList>
    </citation>
    <scope>NUCLEOTIDE SEQUENCE [LARGE SCALE GENOMIC DNA]</scope>
    <source>
        <strain evidence="3">SURF_26</strain>
    </source>
</reference>
<dbReference type="EMBL" id="QZJZ01000059">
    <property type="protein sequence ID" value="RJP58888.1"/>
    <property type="molecule type" value="Genomic_DNA"/>
</dbReference>
<keyword evidence="2" id="KW-0472">Membrane</keyword>
<feature type="transmembrane region" description="Helical" evidence="2">
    <location>
        <begin position="154"/>
        <end position="171"/>
    </location>
</feature>
<evidence type="ECO:0000313" key="3">
    <source>
        <dbReference type="EMBL" id="RJP58888.1"/>
    </source>
</evidence>
<evidence type="ECO:0000256" key="1">
    <source>
        <dbReference type="SAM" id="MobiDB-lite"/>
    </source>
</evidence>
<sequence>MICSKCGNDQIGGMFCTKCGKKLKKIDSQDFTATEEKSTKNSSFIGSAPSHEPKINKMKKEKRFTAFSKKSELPPPPESVRRKIGERNKFKRKGVMLLWFWISNMLMRSLESVLFSGFFHIALWVLLLIGNFFGGLVAPEAEVKYPLLILERTTLYKWEYIAFGIITIFTFRKRWGT</sequence>
<name>A0A3A4R9C4_9BACT</name>
<organism evidence="3 4">
    <name type="scientific">Candidatus Auribacter fodinae</name>
    <dbReference type="NCBI Taxonomy" id="2093366"/>
    <lineage>
        <taxon>Bacteria</taxon>
        <taxon>Pseudomonadati</taxon>
        <taxon>Candidatus Auribacterota</taxon>
        <taxon>Candidatus Auribacteria</taxon>
        <taxon>Candidatus Auribacterales</taxon>
        <taxon>Candidatus Auribacteraceae</taxon>
        <taxon>Candidatus Auribacter</taxon>
    </lineage>
</organism>
<evidence type="ECO:0000256" key="2">
    <source>
        <dbReference type="SAM" id="Phobius"/>
    </source>
</evidence>
<feature type="region of interest" description="Disordered" evidence="1">
    <location>
        <begin position="34"/>
        <end position="61"/>
    </location>
</feature>
<keyword evidence="2" id="KW-0812">Transmembrane</keyword>
<feature type="transmembrane region" description="Helical" evidence="2">
    <location>
        <begin position="113"/>
        <end position="134"/>
    </location>
</feature>
<gene>
    <name evidence="3" type="ORF">C4541_07160</name>
</gene>
<proteinExistence type="predicted"/>
<evidence type="ECO:0000313" key="4">
    <source>
        <dbReference type="Proteomes" id="UP000266426"/>
    </source>
</evidence>
<accession>A0A3A4R9C4</accession>
<keyword evidence="2" id="KW-1133">Transmembrane helix</keyword>
<dbReference type="Proteomes" id="UP000266426">
    <property type="component" value="Unassembled WGS sequence"/>
</dbReference>
<dbReference type="AlphaFoldDB" id="A0A3A4R9C4"/>
<comment type="caution">
    <text evidence="3">The sequence shown here is derived from an EMBL/GenBank/DDBJ whole genome shotgun (WGS) entry which is preliminary data.</text>
</comment>
<protein>
    <submittedName>
        <fullName evidence="3">Uncharacterized protein</fullName>
    </submittedName>
</protein>